<feature type="compositionally biased region" description="Basic and acidic residues" evidence="1">
    <location>
        <begin position="121"/>
        <end position="149"/>
    </location>
</feature>
<evidence type="ECO:0000256" key="1">
    <source>
        <dbReference type="SAM" id="MobiDB-lite"/>
    </source>
</evidence>
<protein>
    <submittedName>
        <fullName evidence="2">Chromosome 17 C13orf46 homolog</fullName>
    </submittedName>
</protein>
<name>A0A5F7Z9L3_MACMU</name>
<organism evidence="2 3">
    <name type="scientific">Macaca mulatta</name>
    <name type="common">Rhesus macaque</name>
    <dbReference type="NCBI Taxonomy" id="9544"/>
    <lineage>
        <taxon>Eukaryota</taxon>
        <taxon>Metazoa</taxon>
        <taxon>Chordata</taxon>
        <taxon>Craniata</taxon>
        <taxon>Vertebrata</taxon>
        <taxon>Euteleostomi</taxon>
        <taxon>Mammalia</taxon>
        <taxon>Eutheria</taxon>
        <taxon>Euarchontoglires</taxon>
        <taxon>Primates</taxon>
        <taxon>Haplorrhini</taxon>
        <taxon>Catarrhini</taxon>
        <taxon>Cercopithecidae</taxon>
        <taxon>Cercopithecinae</taxon>
        <taxon>Macaca</taxon>
    </lineage>
</organism>
<proteinExistence type="predicted"/>
<dbReference type="Bgee" id="ENSMMUG00000054800">
    <property type="expression patterns" value="Expressed in testis and 10 other cell types or tissues"/>
</dbReference>
<sequence>MEKDTGNTHRRHRPGPRVLPSGVALGHLKAAFEASELQRSRSLEGLQLKGDPPSHPRKPRKEPESEDQGKDPSSSGEDASCQENLAQDKKESFCTLGKLGHESGKRDPEREKSNSEASTQEAREGEHADGGSQEAKEQEAESIKLNDLQEKEKASVFVEIDLGDHAEEVVTDAKKEEKPSQMDVGDLSEDEPGRSELTDHAFGLKILPALTNAGALMTTPGVSHARNPLPTGLKRERGSPKPAPTLDWKTPQTISAHQPQCHRVPDNWKGALDQLSWWVQPCGPPGKAKPPDGITGLKKPDSCGLSPVRRGSLPSWLPGSCV</sequence>
<evidence type="ECO:0000313" key="3">
    <source>
        <dbReference type="Proteomes" id="UP000006718"/>
    </source>
</evidence>
<dbReference type="PANTHER" id="PTHR39223">
    <property type="entry name" value="RIKEN CDNA 1700029H14 GENE"/>
    <property type="match status" value="1"/>
</dbReference>
<dbReference type="InterPro" id="IPR040020">
    <property type="entry name" value="C13orf46-like"/>
</dbReference>
<dbReference type="GeneID" id="106994405"/>
<accession>A0A5F7Z9L3</accession>
<feature type="region of interest" description="Disordered" evidence="1">
    <location>
        <begin position="283"/>
        <end position="309"/>
    </location>
</feature>
<dbReference type="ExpressionAtlas" id="A0A5F7Z9L3">
    <property type="expression patterns" value="baseline and differential"/>
</dbReference>
<feature type="compositionally biased region" description="Basic and acidic residues" evidence="1">
    <location>
        <begin position="168"/>
        <end position="180"/>
    </location>
</feature>
<keyword evidence="3" id="KW-1185">Reference proteome</keyword>
<evidence type="ECO:0000313" key="2">
    <source>
        <dbReference type="Ensembl" id="ENSMMUP00000062250.1"/>
    </source>
</evidence>
<reference evidence="2" key="3">
    <citation type="submission" date="2025-08" db="UniProtKB">
        <authorList>
            <consortium name="Ensembl"/>
        </authorList>
    </citation>
    <scope>IDENTIFICATION</scope>
    <source>
        <strain evidence="2">17573</strain>
    </source>
</reference>
<feature type="region of interest" description="Disordered" evidence="1">
    <location>
        <begin position="36"/>
        <end position="149"/>
    </location>
</feature>
<dbReference type="OrthoDB" id="9451238at2759"/>
<feature type="region of interest" description="Disordered" evidence="1">
    <location>
        <begin position="218"/>
        <end position="247"/>
    </location>
</feature>
<dbReference type="Ensembl" id="ENSMMUT00000100990.1">
    <property type="protein sequence ID" value="ENSMMUP00000062250.1"/>
    <property type="gene ID" value="ENSMMUG00000054800.1"/>
</dbReference>
<feature type="region of interest" description="Disordered" evidence="1">
    <location>
        <begin position="1"/>
        <end position="22"/>
    </location>
</feature>
<dbReference type="AlphaFoldDB" id="A0A5F7Z9L3"/>
<dbReference type="CTD" id="101418536"/>
<reference evidence="3" key="1">
    <citation type="journal article" date="2007" name="Science">
        <title>Evolutionary and biomedical insights from the rhesus macaque genome.</title>
        <authorList>
            <person name="Gibbs R.A."/>
            <person name="Rogers J."/>
            <person name="Katze M.G."/>
            <person name="Bumgarner R."/>
            <person name="Weinstock G.M."/>
            <person name="Mardis E.R."/>
            <person name="Remington K.A."/>
            <person name="Strausberg R.L."/>
            <person name="Venter J.C."/>
            <person name="Wilson R.K."/>
            <person name="Batzer M.A."/>
            <person name="Bustamante C.D."/>
            <person name="Eichler E.E."/>
            <person name="Hahn M.W."/>
            <person name="Hardison R.C."/>
            <person name="Makova K.D."/>
            <person name="Miller W."/>
            <person name="Milosavljevic A."/>
            <person name="Palermo R.E."/>
            <person name="Siepel A."/>
            <person name="Sikela J.M."/>
            <person name="Attaway T."/>
            <person name="Bell S."/>
            <person name="Bernard K.E."/>
            <person name="Buhay C.J."/>
            <person name="Chandrabose M.N."/>
            <person name="Dao M."/>
            <person name="Davis C."/>
            <person name="Delehaunty K.D."/>
            <person name="Ding Y."/>
            <person name="Dinh H.H."/>
            <person name="Dugan-Rocha S."/>
            <person name="Fulton L.A."/>
            <person name="Gabisi R.A."/>
            <person name="Garner T.T."/>
            <person name="Godfrey J."/>
            <person name="Hawes A.C."/>
            <person name="Hernandez J."/>
            <person name="Hines S."/>
            <person name="Holder M."/>
            <person name="Hume J."/>
            <person name="Jhangiani S.N."/>
            <person name="Joshi V."/>
            <person name="Khan Z.M."/>
            <person name="Kirkness E.F."/>
            <person name="Cree A."/>
            <person name="Fowler R.G."/>
            <person name="Lee S."/>
            <person name="Lewis L.R."/>
            <person name="Li Z."/>
            <person name="Liu Y.-S."/>
            <person name="Moore S.M."/>
            <person name="Muzny D."/>
            <person name="Nazareth L.V."/>
            <person name="Ngo D.N."/>
            <person name="Okwuonu G.O."/>
            <person name="Pai G."/>
            <person name="Parker D."/>
            <person name="Paul H.A."/>
            <person name="Pfannkoch C."/>
            <person name="Pohl C.S."/>
            <person name="Rogers Y.-H.C."/>
            <person name="Ruiz S.J."/>
            <person name="Sabo A."/>
            <person name="Santibanez J."/>
            <person name="Schneider B.W."/>
            <person name="Smith S.M."/>
            <person name="Sodergren E."/>
            <person name="Svatek A.F."/>
            <person name="Utterback T.R."/>
            <person name="Vattathil S."/>
            <person name="Warren W."/>
            <person name="White C.S."/>
            <person name="Chinwalla A.T."/>
            <person name="Feng Y."/>
            <person name="Halpern A.L."/>
            <person name="Hillier L.W."/>
            <person name="Huang X."/>
            <person name="Minx P."/>
            <person name="Nelson J.O."/>
            <person name="Pepin K.H."/>
            <person name="Qin X."/>
            <person name="Sutton G.G."/>
            <person name="Venter E."/>
            <person name="Walenz B.P."/>
            <person name="Wallis J.W."/>
            <person name="Worley K.C."/>
            <person name="Yang S.-P."/>
            <person name="Jones S.M."/>
            <person name="Marra M.A."/>
            <person name="Rocchi M."/>
            <person name="Schein J.E."/>
            <person name="Baertsch R."/>
            <person name="Clarke L."/>
            <person name="Csuros M."/>
            <person name="Glasscock J."/>
            <person name="Harris R.A."/>
            <person name="Havlak P."/>
            <person name="Jackson A.R."/>
            <person name="Jiang H."/>
            <person name="Liu Y."/>
            <person name="Messina D.N."/>
            <person name="Shen Y."/>
            <person name="Song H.X.-Z."/>
            <person name="Wylie T."/>
            <person name="Zhang L."/>
            <person name="Birney E."/>
            <person name="Han K."/>
            <person name="Konkel M.K."/>
            <person name="Lee J."/>
            <person name="Smit A.F.A."/>
            <person name="Ullmer B."/>
            <person name="Wang H."/>
            <person name="Xing J."/>
            <person name="Burhans R."/>
            <person name="Cheng Z."/>
            <person name="Karro J.E."/>
            <person name="Ma J."/>
            <person name="Raney B."/>
            <person name="She X."/>
            <person name="Cox M.J."/>
            <person name="Demuth J.P."/>
            <person name="Dumas L.J."/>
            <person name="Han S.-G."/>
            <person name="Hopkins J."/>
            <person name="Karimpour-Fard A."/>
            <person name="Kim Y.H."/>
            <person name="Pollack J.R."/>
            <person name="Vinar T."/>
            <person name="Addo-Quaye C."/>
            <person name="Degenhardt J."/>
            <person name="Denby A."/>
            <person name="Hubisz M.J."/>
            <person name="Indap A."/>
            <person name="Kosiol C."/>
            <person name="Lahn B.T."/>
            <person name="Lawson H.A."/>
            <person name="Marklein A."/>
            <person name="Nielsen R."/>
            <person name="Vallender E.J."/>
            <person name="Clark A.G."/>
            <person name="Ferguson B."/>
            <person name="Hernandez R.D."/>
            <person name="Hirani K."/>
            <person name="Kehrer-Sawatzki H."/>
            <person name="Kolb J."/>
            <person name="Patil S."/>
            <person name="Pu L.-L."/>
            <person name="Ren Y."/>
            <person name="Smith D.G."/>
            <person name="Wheeler D.A."/>
            <person name="Schenck I."/>
            <person name="Ball E.V."/>
            <person name="Chen R."/>
            <person name="Cooper D.N."/>
            <person name="Giardine B."/>
            <person name="Hsu F."/>
            <person name="Kent W.J."/>
            <person name="Lesk A."/>
            <person name="Nelson D.L."/>
            <person name="O'brien W.E."/>
            <person name="Pruefer K."/>
            <person name="Stenson P.D."/>
            <person name="Wallace J.C."/>
            <person name="Ke H."/>
            <person name="Liu X.-M."/>
            <person name="Wang P."/>
            <person name="Xiang A.P."/>
            <person name="Yang F."/>
            <person name="Barber G.P."/>
            <person name="Haussler D."/>
            <person name="Karolchik D."/>
            <person name="Kern A.D."/>
            <person name="Kuhn R.M."/>
            <person name="Smith K.E."/>
            <person name="Zwieg A.S."/>
        </authorList>
    </citation>
    <scope>NUCLEOTIDE SEQUENCE [LARGE SCALE GENOMIC DNA]</scope>
    <source>
        <strain evidence="3">17573</strain>
    </source>
</reference>
<dbReference type="InParanoid" id="A0A5F7Z9L3"/>
<reference evidence="2" key="2">
    <citation type="submission" date="2019-01" db="EMBL/GenBank/DDBJ databases">
        <authorList>
            <person name="Graves T."/>
            <person name="Eichler E.E."/>
            <person name="Wilson R.K."/>
        </authorList>
    </citation>
    <scope>NUCLEOTIDE SEQUENCE [LARGE SCALE GENOMIC DNA]</scope>
    <source>
        <strain evidence="2">17573</strain>
    </source>
</reference>
<feature type="compositionally biased region" description="Basic and acidic residues" evidence="1">
    <location>
        <begin position="61"/>
        <end position="70"/>
    </location>
</feature>
<reference evidence="2" key="4">
    <citation type="submission" date="2025-09" db="UniProtKB">
        <authorList>
            <consortium name="Ensembl"/>
        </authorList>
    </citation>
    <scope>IDENTIFICATION</scope>
    <source>
        <strain evidence="2">17573</strain>
    </source>
</reference>
<dbReference type="VGNC" id="VGNC:106253">
    <property type="gene designation" value="C17H13orf46"/>
</dbReference>
<feature type="compositionally biased region" description="Polar residues" evidence="1">
    <location>
        <begin position="71"/>
        <end position="85"/>
    </location>
</feature>
<dbReference type="VEuPathDB" id="HostDB:ENSMMUG00000054800"/>
<dbReference type="RefSeq" id="XP_028693227.1">
    <property type="nucleotide sequence ID" value="XM_028837394.1"/>
</dbReference>
<dbReference type="PANTHER" id="PTHR39223:SF1">
    <property type="entry name" value="RIKEN CDNA 1700029H14 GENE"/>
    <property type="match status" value="1"/>
</dbReference>
<gene>
    <name evidence="2 4" type="primary">C17H13orf46</name>
</gene>
<evidence type="ECO:0000313" key="4">
    <source>
        <dbReference type="VGNC" id="VGNC:106253"/>
    </source>
</evidence>
<dbReference type="GeneTree" id="ENSGT00390000016480"/>
<feature type="compositionally biased region" description="Basic and acidic residues" evidence="1">
    <location>
        <begin position="99"/>
        <end position="114"/>
    </location>
</feature>
<dbReference type="Proteomes" id="UP000006718">
    <property type="component" value="Chromosome 17"/>
</dbReference>
<feature type="region of interest" description="Disordered" evidence="1">
    <location>
        <begin position="168"/>
        <end position="195"/>
    </location>
</feature>